<keyword evidence="3" id="KW-1185">Reference proteome</keyword>
<sequence>QRFSKHRKLSERAINNGAEIMERKIVDEAAGISGSNNNVVPHTSVAPDGMLRGETGGRRNCANGVFSHMKSSHTRVWRPLTSDISHLILTIYRLVLVAARHALTHPRTRKRTYIWENNTTTRRNSTELRKSPNSESSRSGITTRHSQIVRCYSTPRMKVKANGRKESSVFVLRRYLGFQLADALLTNLLKSAVFYLEASQRIWRGHADAFP</sequence>
<dbReference type="EMBL" id="DF142838">
    <property type="protein sequence ID" value="GAA47419.1"/>
    <property type="molecule type" value="Genomic_DNA"/>
</dbReference>
<dbReference type="AlphaFoldDB" id="G7Y382"/>
<organism evidence="2 3">
    <name type="scientific">Clonorchis sinensis</name>
    <name type="common">Chinese liver fluke</name>
    <dbReference type="NCBI Taxonomy" id="79923"/>
    <lineage>
        <taxon>Eukaryota</taxon>
        <taxon>Metazoa</taxon>
        <taxon>Spiralia</taxon>
        <taxon>Lophotrochozoa</taxon>
        <taxon>Platyhelminthes</taxon>
        <taxon>Trematoda</taxon>
        <taxon>Digenea</taxon>
        <taxon>Opisthorchiida</taxon>
        <taxon>Opisthorchiata</taxon>
        <taxon>Opisthorchiidae</taxon>
        <taxon>Clonorchis</taxon>
    </lineage>
</organism>
<gene>
    <name evidence="2" type="ORF">CLF_100335</name>
</gene>
<reference key="2">
    <citation type="submission" date="2011-10" db="EMBL/GenBank/DDBJ databases">
        <title>The genome and transcriptome sequence of Clonorchis sinensis provide insights into the carcinogenic liver fluke.</title>
        <authorList>
            <person name="Wang X."/>
            <person name="Huang Y."/>
            <person name="Chen W."/>
            <person name="Liu H."/>
            <person name="Guo L."/>
            <person name="Chen Y."/>
            <person name="Luo F."/>
            <person name="Zhou W."/>
            <person name="Sun J."/>
            <person name="Mao Q."/>
            <person name="Liang P."/>
            <person name="Zhou C."/>
            <person name="Tian Y."/>
            <person name="Men J."/>
            <person name="Lv X."/>
            <person name="Huang L."/>
            <person name="Zhou J."/>
            <person name="Hu Y."/>
            <person name="Li R."/>
            <person name="Zhang F."/>
            <person name="Lei H."/>
            <person name="Li X."/>
            <person name="Hu X."/>
            <person name="Liang C."/>
            <person name="Xu J."/>
            <person name="Wu Z."/>
            <person name="Yu X."/>
        </authorList>
    </citation>
    <scope>NUCLEOTIDE SEQUENCE</scope>
    <source>
        <strain>Henan</strain>
    </source>
</reference>
<evidence type="ECO:0000313" key="3">
    <source>
        <dbReference type="Proteomes" id="UP000008909"/>
    </source>
</evidence>
<dbReference type="Proteomes" id="UP000008909">
    <property type="component" value="Unassembled WGS sequence"/>
</dbReference>
<feature type="compositionally biased region" description="Polar residues" evidence="1">
    <location>
        <begin position="133"/>
        <end position="144"/>
    </location>
</feature>
<feature type="region of interest" description="Disordered" evidence="1">
    <location>
        <begin position="123"/>
        <end position="144"/>
    </location>
</feature>
<protein>
    <submittedName>
        <fullName evidence="2">Uncharacterized protein</fullName>
    </submittedName>
</protein>
<evidence type="ECO:0000313" key="2">
    <source>
        <dbReference type="EMBL" id="GAA47419.1"/>
    </source>
</evidence>
<proteinExistence type="predicted"/>
<feature type="non-terminal residue" evidence="2">
    <location>
        <position position="1"/>
    </location>
</feature>
<reference evidence="2" key="1">
    <citation type="journal article" date="2011" name="Genome Biol.">
        <title>The draft genome of the carcinogenic human liver fluke Clonorchis sinensis.</title>
        <authorList>
            <person name="Wang X."/>
            <person name="Chen W."/>
            <person name="Huang Y."/>
            <person name="Sun J."/>
            <person name="Men J."/>
            <person name="Liu H."/>
            <person name="Luo F."/>
            <person name="Guo L."/>
            <person name="Lv X."/>
            <person name="Deng C."/>
            <person name="Zhou C."/>
            <person name="Fan Y."/>
            <person name="Li X."/>
            <person name="Huang L."/>
            <person name="Hu Y."/>
            <person name="Liang C."/>
            <person name="Hu X."/>
            <person name="Xu J."/>
            <person name="Yu X."/>
        </authorList>
    </citation>
    <scope>NUCLEOTIDE SEQUENCE [LARGE SCALE GENOMIC DNA]</scope>
    <source>
        <strain evidence="2">Henan</strain>
    </source>
</reference>
<evidence type="ECO:0000256" key="1">
    <source>
        <dbReference type="SAM" id="MobiDB-lite"/>
    </source>
</evidence>
<name>G7Y382_CLOSI</name>
<accession>G7Y382</accession>